<dbReference type="NCBIfam" id="TIGR03263">
    <property type="entry name" value="guanyl_kin"/>
    <property type="match status" value="1"/>
</dbReference>
<evidence type="ECO:0000256" key="1">
    <source>
        <dbReference type="ARBA" id="ARBA00003531"/>
    </source>
</evidence>
<evidence type="ECO:0000256" key="8">
    <source>
        <dbReference type="ARBA" id="ARBA00022741"/>
    </source>
</evidence>
<evidence type="ECO:0000256" key="4">
    <source>
        <dbReference type="ARBA" id="ARBA00012961"/>
    </source>
</evidence>
<evidence type="ECO:0000256" key="6">
    <source>
        <dbReference type="ARBA" id="ARBA00022490"/>
    </source>
</evidence>
<dbReference type="InterPro" id="IPR020590">
    <property type="entry name" value="Guanylate_kinase_CS"/>
</dbReference>
<comment type="function">
    <text evidence="1 13">Essential for recycling GMP and indirectly, cGMP.</text>
</comment>
<keyword evidence="8 13" id="KW-0547">Nucleotide-binding</keyword>
<evidence type="ECO:0000256" key="13">
    <source>
        <dbReference type="HAMAP-Rule" id="MF_00328"/>
    </source>
</evidence>
<dbReference type="EMBL" id="BQKE01000001">
    <property type="protein sequence ID" value="GJM59747.1"/>
    <property type="molecule type" value="Genomic_DNA"/>
</dbReference>
<dbReference type="InterPro" id="IPR008144">
    <property type="entry name" value="Guanylate_kin-like_dom"/>
</dbReference>
<comment type="subcellular location">
    <subcellularLocation>
        <location evidence="2 13">Cytoplasm</location>
    </subcellularLocation>
</comment>
<keyword evidence="9 13" id="KW-0418">Kinase</keyword>
<dbReference type="GO" id="GO:0005524">
    <property type="term" value="F:ATP binding"/>
    <property type="evidence" value="ECO:0007669"/>
    <property type="project" value="UniProtKB-UniRule"/>
</dbReference>
<keyword evidence="7 13" id="KW-0808">Transferase</keyword>
<dbReference type="Gene3D" id="3.40.50.300">
    <property type="entry name" value="P-loop containing nucleotide triphosphate hydrolases"/>
    <property type="match status" value="1"/>
</dbReference>
<dbReference type="InterPro" id="IPR027417">
    <property type="entry name" value="P-loop_NTPase"/>
</dbReference>
<accession>A0AAN4VVH5</accession>
<dbReference type="Pfam" id="PF00625">
    <property type="entry name" value="Guanylate_kin"/>
    <property type="match status" value="1"/>
</dbReference>
<evidence type="ECO:0000256" key="5">
    <source>
        <dbReference type="ARBA" id="ARBA00016296"/>
    </source>
</evidence>
<keyword evidence="10 13" id="KW-0067">ATP-binding</keyword>
<dbReference type="Proteomes" id="UP001310022">
    <property type="component" value="Unassembled WGS sequence"/>
</dbReference>
<dbReference type="SMART" id="SM00072">
    <property type="entry name" value="GuKc"/>
    <property type="match status" value="1"/>
</dbReference>
<evidence type="ECO:0000256" key="9">
    <source>
        <dbReference type="ARBA" id="ARBA00022777"/>
    </source>
</evidence>
<gene>
    <name evidence="13 15" type="primary">gmk</name>
    <name evidence="15" type="ORF">PEDI_02990</name>
</gene>
<comment type="similarity">
    <text evidence="3 13">Belongs to the guanylate kinase family.</text>
</comment>
<dbReference type="GO" id="GO:0004385">
    <property type="term" value="F:GMP kinase activity"/>
    <property type="evidence" value="ECO:0007669"/>
    <property type="project" value="UniProtKB-UniRule"/>
</dbReference>
<dbReference type="InterPro" id="IPR008145">
    <property type="entry name" value="GK/Ca_channel_bsu"/>
</dbReference>
<evidence type="ECO:0000256" key="10">
    <source>
        <dbReference type="ARBA" id="ARBA00022840"/>
    </source>
</evidence>
<dbReference type="Gene3D" id="3.30.63.10">
    <property type="entry name" value="Guanylate Kinase phosphate binding domain"/>
    <property type="match status" value="1"/>
</dbReference>
<dbReference type="HAMAP" id="MF_00328">
    <property type="entry name" value="Guanylate_kinase"/>
    <property type="match status" value="1"/>
</dbReference>
<evidence type="ECO:0000313" key="16">
    <source>
        <dbReference type="Proteomes" id="UP001310022"/>
    </source>
</evidence>
<feature type="binding site" evidence="13">
    <location>
        <begin position="12"/>
        <end position="19"/>
    </location>
    <ligand>
        <name>ATP</name>
        <dbReference type="ChEBI" id="CHEBI:30616"/>
    </ligand>
</feature>
<organism evidence="15 16">
    <name type="scientific">Persicobacter diffluens</name>
    <dbReference type="NCBI Taxonomy" id="981"/>
    <lineage>
        <taxon>Bacteria</taxon>
        <taxon>Pseudomonadati</taxon>
        <taxon>Bacteroidota</taxon>
        <taxon>Cytophagia</taxon>
        <taxon>Cytophagales</taxon>
        <taxon>Persicobacteraceae</taxon>
        <taxon>Persicobacter</taxon>
    </lineage>
</organism>
<feature type="domain" description="Guanylate kinase-like" evidence="14">
    <location>
        <begin position="5"/>
        <end position="185"/>
    </location>
</feature>
<dbReference type="FunFam" id="3.30.63.10:FF:000005">
    <property type="entry name" value="Guanylate kinase"/>
    <property type="match status" value="1"/>
</dbReference>
<comment type="catalytic activity">
    <reaction evidence="12 13">
        <text>GMP + ATP = GDP + ADP</text>
        <dbReference type="Rhea" id="RHEA:20780"/>
        <dbReference type="ChEBI" id="CHEBI:30616"/>
        <dbReference type="ChEBI" id="CHEBI:58115"/>
        <dbReference type="ChEBI" id="CHEBI:58189"/>
        <dbReference type="ChEBI" id="CHEBI:456216"/>
        <dbReference type="EC" id="2.7.4.8"/>
    </reaction>
</comment>
<evidence type="ECO:0000313" key="15">
    <source>
        <dbReference type="EMBL" id="GJM59747.1"/>
    </source>
</evidence>
<protein>
    <recommendedName>
        <fullName evidence="5 13">Guanylate kinase</fullName>
        <ecNumber evidence="4 13">2.7.4.8</ecNumber>
    </recommendedName>
    <alternativeName>
        <fullName evidence="11 13">GMP kinase</fullName>
    </alternativeName>
</protein>
<dbReference type="GO" id="GO:0005829">
    <property type="term" value="C:cytosol"/>
    <property type="evidence" value="ECO:0007669"/>
    <property type="project" value="TreeGrafter"/>
</dbReference>
<evidence type="ECO:0000259" key="14">
    <source>
        <dbReference type="PROSITE" id="PS50052"/>
    </source>
</evidence>
<dbReference type="PANTHER" id="PTHR23117:SF13">
    <property type="entry name" value="GUANYLATE KINASE"/>
    <property type="match status" value="1"/>
</dbReference>
<dbReference type="InterPro" id="IPR017665">
    <property type="entry name" value="Guanylate_kinase"/>
</dbReference>
<proteinExistence type="inferred from homology"/>
<sequence length="190" mass="21720">MTHKGKAFIFSAPSGSGKTTIVHHLLNQRDDLCFSISATTREARGAEKHGQDYYFLSKEEFNNRVNQDEFVEWEEVYPGCCYGTLKSEVERIWAEGKHVVFDVDVKGGVSLKKYFQEQALAVFVRIPDLETLEARLRGRGTDEEGAIKKRLAKAEYELGFEENFDISIINDNLENALKTSEETLQKFIEK</sequence>
<evidence type="ECO:0000256" key="2">
    <source>
        <dbReference type="ARBA" id="ARBA00004496"/>
    </source>
</evidence>
<evidence type="ECO:0000256" key="7">
    <source>
        <dbReference type="ARBA" id="ARBA00022679"/>
    </source>
</evidence>
<keyword evidence="16" id="KW-1185">Reference proteome</keyword>
<evidence type="ECO:0000256" key="3">
    <source>
        <dbReference type="ARBA" id="ARBA00005790"/>
    </source>
</evidence>
<evidence type="ECO:0000256" key="11">
    <source>
        <dbReference type="ARBA" id="ARBA00030128"/>
    </source>
</evidence>
<dbReference type="CDD" id="cd00071">
    <property type="entry name" value="GMPK"/>
    <property type="match status" value="1"/>
</dbReference>
<evidence type="ECO:0000256" key="12">
    <source>
        <dbReference type="ARBA" id="ARBA00048594"/>
    </source>
</evidence>
<comment type="caution">
    <text evidence="15">The sequence shown here is derived from an EMBL/GenBank/DDBJ whole genome shotgun (WGS) entry which is preliminary data.</text>
</comment>
<dbReference type="AlphaFoldDB" id="A0AAN4VVH5"/>
<keyword evidence="6 13" id="KW-0963">Cytoplasm</keyword>
<reference evidence="15 16" key="1">
    <citation type="submission" date="2021-12" db="EMBL/GenBank/DDBJ databases">
        <title>Genome sequencing of bacteria with rrn-lacking chromosome and rrn-plasmid.</title>
        <authorList>
            <person name="Anda M."/>
            <person name="Iwasaki W."/>
        </authorList>
    </citation>
    <scope>NUCLEOTIDE SEQUENCE [LARGE SCALE GENOMIC DNA]</scope>
    <source>
        <strain evidence="15 16">NBRC 15940</strain>
    </source>
</reference>
<dbReference type="PANTHER" id="PTHR23117">
    <property type="entry name" value="GUANYLATE KINASE-RELATED"/>
    <property type="match status" value="1"/>
</dbReference>
<dbReference type="EC" id="2.7.4.8" evidence="4 13"/>
<dbReference type="SUPFAM" id="SSF52540">
    <property type="entry name" value="P-loop containing nucleoside triphosphate hydrolases"/>
    <property type="match status" value="1"/>
</dbReference>
<name>A0AAN4VVH5_9BACT</name>
<dbReference type="PROSITE" id="PS00856">
    <property type="entry name" value="GUANYLATE_KINASE_1"/>
    <property type="match status" value="1"/>
</dbReference>
<dbReference type="PROSITE" id="PS50052">
    <property type="entry name" value="GUANYLATE_KINASE_2"/>
    <property type="match status" value="1"/>
</dbReference>
<dbReference type="RefSeq" id="WP_338235711.1">
    <property type="nucleotide sequence ID" value="NZ_BQKE01000001.1"/>
</dbReference>